<evidence type="ECO:0000259" key="8">
    <source>
        <dbReference type="PROSITE" id="PS50048"/>
    </source>
</evidence>
<evidence type="ECO:0000256" key="1">
    <source>
        <dbReference type="ARBA" id="ARBA00022723"/>
    </source>
</evidence>
<feature type="compositionally biased region" description="Low complexity" evidence="7">
    <location>
        <begin position="843"/>
        <end position="867"/>
    </location>
</feature>
<dbReference type="PROSITE" id="PS50048">
    <property type="entry name" value="ZN2_CY6_FUNGAL_2"/>
    <property type="match status" value="1"/>
</dbReference>
<evidence type="ECO:0000313" key="11">
    <source>
        <dbReference type="Proteomes" id="UP000245942"/>
    </source>
</evidence>
<feature type="compositionally biased region" description="Low complexity" evidence="7">
    <location>
        <begin position="474"/>
        <end position="486"/>
    </location>
</feature>
<accession>A0A316UF57</accession>
<feature type="region of interest" description="Disordered" evidence="7">
    <location>
        <begin position="757"/>
        <end position="792"/>
    </location>
</feature>
<dbReference type="InterPro" id="IPR013087">
    <property type="entry name" value="Znf_C2H2_type"/>
</dbReference>
<dbReference type="PANTHER" id="PTHR47660:SF3">
    <property type="entry name" value="FINGER DOMAIN PROTEIN, PUTATIVE (AFU_ORTHOLOGUE AFUA_4G03310)-RELATED"/>
    <property type="match status" value="1"/>
</dbReference>
<dbReference type="PROSITE" id="PS00463">
    <property type="entry name" value="ZN2_CY6_FUNGAL_1"/>
    <property type="match status" value="1"/>
</dbReference>
<feature type="region of interest" description="Disordered" evidence="7">
    <location>
        <begin position="448"/>
        <end position="491"/>
    </location>
</feature>
<sequence length="904" mass="95685">MMIPGGQGSLQGIGRPASGQTARNGQMGPESSPAGSGGKYTCPNCSKSFARDDLLRRHLAREARAMAQPQVDRQKSCQECARSKARCDLEVPSCGRCRSRNKHCTYGARSGNPNVRRHRESIAPTGNMAGMNIAGGSTYGGGWGSGESSYQGSEGPPDSRPQMVSTDDSSSESSFGWSDPNTSQNNNMSGNSYLPQRTYSTASMSSIASHNAAPPLPQPHSQHPQHYGQYQLDTNPAVTPTTYMRHALEQSYGGMSSMGARPTANLLMTDLDRNAPGLKAEEGEETPVGRLIGSFGAGSAPLDASRNFQRMVTSPGGGISGGHPEMWNNVAAPALPNQQHYVSQTGERMGPPSLPFSNARNVPNLLSPSRGPDRQRPQPHKLLTGANMPQPPRPDLGGAGAHILSGRPLFSAIMDLSGWLEEPVVPSPLYPSGPSLASLGLGAVPGLASAMPNSDQPSMALDSPMGGSSEAGMQQGQKEPQQLPQPSTMPASRYWWANPPSQMDVALMQSVAQATATHLSHYPHLMVLPDPSSPVPPTVHRPWMAYVRGDLPASLAIARVVLAGYAVRLPASEHIVWESVARETRRLIQSHEAICNHSSNLDVLGATEALFLYCILLLMCTDPGASPYVDMSLTNTAFFALSQLAKTLSVRLQMAQQERARRKSMGEDGPEEGQGTQQQQKQHWLSWGFEETMRRTLWASYAILVLQRFRDGAVLSEGHLAGLDLILDIQLPAIAAEFEAASEEEWRQVRKQALASLSEKSGEAGSSSGEAGSTPSGQGNSNGGLGANEEKPMTFSDLTFRDLIRYRPVPEARRNSSGAASEAGGAGTGASGAGAGNDGAKRGSTASSTSGGAGAGTTTTASSNRPSSSPPPPPKALLEYFERHDAFVATVLSIAFCLDSGLSV</sequence>
<feature type="region of interest" description="Disordered" evidence="7">
    <location>
        <begin position="139"/>
        <end position="231"/>
    </location>
</feature>
<keyword evidence="5" id="KW-0539">Nucleus</keyword>
<dbReference type="SMART" id="SM00066">
    <property type="entry name" value="GAL4"/>
    <property type="match status" value="1"/>
</dbReference>
<dbReference type="PANTHER" id="PTHR47660">
    <property type="entry name" value="TRANSCRIPTION FACTOR WITH C2H2 AND ZN(2)-CYS(6) DNA BINDING DOMAIN (EUROFUNG)-RELATED-RELATED"/>
    <property type="match status" value="1"/>
</dbReference>
<evidence type="ECO:0008006" key="12">
    <source>
        <dbReference type="Google" id="ProtNLM"/>
    </source>
</evidence>
<dbReference type="PROSITE" id="PS50157">
    <property type="entry name" value="ZINC_FINGER_C2H2_2"/>
    <property type="match status" value="1"/>
</dbReference>
<evidence type="ECO:0000313" key="10">
    <source>
        <dbReference type="EMBL" id="PWN23840.1"/>
    </source>
</evidence>
<keyword evidence="3" id="KW-0805">Transcription regulation</keyword>
<feature type="region of interest" description="Disordered" evidence="7">
    <location>
        <begin position="1"/>
        <end position="46"/>
    </location>
</feature>
<keyword evidence="4" id="KW-0804">Transcription</keyword>
<dbReference type="RefSeq" id="XP_025351000.1">
    <property type="nucleotide sequence ID" value="XM_025491362.1"/>
</dbReference>
<evidence type="ECO:0000256" key="5">
    <source>
        <dbReference type="ARBA" id="ARBA00023242"/>
    </source>
</evidence>
<organism evidence="10 11">
    <name type="scientific">Pseudomicrostroma glucosiphilum</name>
    <dbReference type="NCBI Taxonomy" id="1684307"/>
    <lineage>
        <taxon>Eukaryota</taxon>
        <taxon>Fungi</taxon>
        <taxon>Dikarya</taxon>
        <taxon>Basidiomycota</taxon>
        <taxon>Ustilaginomycotina</taxon>
        <taxon>Exobasidiomycetes</taxon>
        <taxon>Microstromatales</taxon>
        <taxon>Microstromatales incertae sedis</taxon>
        <taxon>Pseudomicrostroma</taxon>
    </lineage>
</organism>
<dbReference type="SUPFAM" id="SSF57701">
    <property type="entry name" value="Zn2/Cys6 DNA-binding domain"/>
    <property type="match status" value="1"/>
</dbReference>
<evidence type="ECO:0000256" key="7">
    <source>
        <dbReference type="SAM" id="MobiDB-lite"/>
    </source>
</evidence>
<feature type="compositionally biased region" description="Gly residues" evidence="7">
    <location>
        <begin position="1"/>
        <end position="11"/>
    </location>
</feature>
<feature type="domain" description="Zn(2)-C6 fungal-type" evidence="8">
    <location>
        <begin position="76"/>
        <end position="106"/>
    </location>
</feature>
<protein>
    <recommendedName>
        <fullName evidence="12">Zn(2)-C6 fungal-type domain-containing protein</fullName>
    </recommendedName>
</protein>
<feature type="compositionally biased region" description="Polar residues" evidence="7">
    <location>
        <begin position="355"/>
        <end position="367"/>
    </location>
</feature>
<feature type="compositionally biased region" description="Gly residues" evidence="7">
    <location>
        <begin position="824"/>
        <end position="837"/>
    </location>
</feature>
<feature type="compositionally biased region" description="Low complexity" evidence="7">
    <location>
        <begin position="673"/>
        <end position="682"/>
    </location>
</feature>
<feature type="region of interest" description="Disordered" evidence="7">
    <location>
        <begin position="343"/>
        <end position="401"/>
    </location>
</feature>
<dbReference type="GeneID" id="37013096"/>
<feature type="compositionally biased region" description="Low complexity" evidence="7">
    <location>
        <begin position="219"/>
        <end position="231"/>
    </location>
</feature>
<dbReference type="OrthoDB" id="1405595at2759"/>
<keyword evidence="1" id="KW-0479">Metal-binding</keyword>
<dbReference type="InterPro" id="IPR036864">
    <property type="entry name" value="Zn2-C6_fun-type_DNA-bd_sf"/>
</dbReference>
<proteinExistence type="predicted"/>
<reference evidence="10 11" key="1">
    <citation type="journal article" date="2018" name="Mol. Biol. Evol.">
        <title>Broad Genomic Sampling Reveals a Smut Pathogenic Ancestry of the Fungal Clade Ustilaginomycotina.</title>
        <authorList>
            <person name="Kijpornyongpan T."/>
            <person name="Mondo S.J."/>
            <person name="Barry K."/>
            <person name="Sandor L."/>
            <person name="Lee J."/>
            <person name="Lipzen A."/>
            <person name="Pangilinan J."/>
            <person name="LaButti K."/>
            <person name="Hainaut M."/>
            <person name="Henrissat B."/>
            <person name="Grigoriev I.V."/>
            <person name="Spatafora J.W."/>
            <person name="Aime M.C."/>
        </authorList>
    </citation>
    <scope>NUCLEOTIDE SEQUENCE [LARGE SCALE GENOMIC DNA]</scope>
    <source>
        <strain evidence="10 11">MCA 4718</strain>
    </source>
</reference>
<feature type="compositionally biased region" description="Polar residues" evidence="7">
    <location>
        <begin position="180"/>
        <end position="209"/>
    </location>
</feature>
<dbReference type="GO" id="GO:0008270">
    <property type="term" value="F:zinc ion binding"/>
    <property type="evidence" value="ECO:0007669"/>
    <property type="project" value="UniProtKB-KW"/>
</dbReference>
<feature type="region of interest" description="Disordered" evidence="7">
    <location>
        <begin position="659"/>
        <end position="682"/>
    </location>
</feature>
<dbReference type="EMBL" id="KZ819321">
    <property type="protein sequence ID" value="PWN23840.1"/>
    <property type="molecule type" value="Genomic_DNA"/>
</dbReference>
<dbReference type="STRING" id="1684307.A0A316UF57"/>
<keyword evidence="11" id="KW-1185">Reference proteome</keyword>
<evidence type="ECO:0000256" key="3">
    <source>
        <dbReference type="ARBA" id="ARBA00023015"/>
    </source>
</evidence>
<dbReference type="Proteomes" id="UP000245942">
    <property type="component" value="Unassembled WGS sequence"/>
</dbReference>
<dbReference type="CDD" id="cd00067">
    <property type="entry name" value="GAL4"/>
    <property type="match status" value="1"/>
</dbReference>
<evidence type="ECO:0000256" key="4">
    <source>
        <dbReference type="ARBA" id="ARBA00023163"/>
    </source>
</evidence>
<dbReference type="GO" id="GO:0000981">
    <property type="term" value="F:DNA-binding transcription factor activity, RNA polymerase II-specific"/>
    <property type="evidence" value="ECO:0007669"/>
    <property type="project" value="InterPro"/>
</dbReference>
<name>A0A316UF57_9BASI</name>
<dbReference type="Gene3D" id="4.10.240.10">
    <property type="entry name" value="Zn(2)-C6 fungal-type DNA-binding domain"/>
    <property type="match status" value="1"/>
</dbReference>
<dbReference type="AlphaFoldDB" id="A0A316UF57"/>
<feature type="compositionally biased region" description="Low complexity" evidence="7">
    <location>
        <begin position="165"/>
        <end position="179"/>
    </location>
</feature>
<feature type="compositionally biased region" description="Low complexity" evidence="7">
    <location>
        <begin position="757"/>
        <end position="777"/>
    </location>
</feature>
<feature type="compositionally biased region" description="Low complexity" evidence="7">
    <location>
        <begin position="146"/>
        <end position="155"/>
    </location>
</feature>
<feature type="domain" description="C2H2-type" evidence="9">
    <location>
        <begin position="40"/>
        <end position="69"/>
    </location>
</feature>
<keyword evidence="2" id="KW-0862">Zinc</keyword>
<feature type="region of interest" description="Disordered" evidence="7">
    <location>
        <begin position="809"/>
        <end position="877"/>
    </location>
</feature>
<evidence type="ECO:0000256" key="6">
    <source>
        <dbReference type="PROSITE-ProRule" id="PRU00042"/>
    </source>
</evidence>
<gene>
    <name evidence="10" type="ORF">BCV69DRAFT_279751</name>
</gene>
<keyword evidence="6" id="KW-0863">Zinc-finger</keyword>
<dbReference type="Pfam" id="PF00172">
    <property type="entry name" value="Zn_clus"/>
    <property type="match status" value="1"/>
</dbReference>
<evidence type="ECO:0000256" key="2">
    <source>
        <dbReference type="ARBA" id="ARBA00022833"/>
    </source>
</evidence>
<evidence type="ECO:0000259" key="9">
    <source>
        <dbReference type="PROSITE" id="PS50157"/>
    </source>
</evidence>
<dbReference type="InterPro" id="IPR001138">
    <property type="entry name" value="Zn2Cys6_DnaBD"/>
</dbReference>